<reference evidence="1" key="1">
    <citation type="journal article" date="2021" name="Environ. Microbiol.">
        <title>Gene family expansions and transcriptome signatures uncover fungal adaptations to wood decay.</title>
        <authorList>
            <person name="Hage H."/>
            <person name="Miyauchi S."/>
            <person name="Viragh M."/>
            <person name="Drula E."/>
            <person name="Min B."/>
            <person name="Chaduli D."/>
            <person name="Navarro D."/>
            <person name="Favel A."/>
            <person name="Norest M."/>
            <person name="Lesage-Meessen L."/>
            <person name="Balint B."/>
            <person name="Merenyi Z."/>
            <person name="de Eugenio L."/>
            <person name="Morin E."/>
            <person name="Martinez A.T."/>
            <person name="Baldrian P."/>
            <person name="Stursova M."/>
            <person name="Martinez M.J."/>
            <person name="Novotny C."/>
            <person name="Magnuson J.K."/>
            <person name="Spatafora J.W."/>
            <person name="Maurice S."/>
            <person name="Pangilinan J."/>
            <person name="Andreopoulos W."/>
            <person name="LaButti K."/>
            <person name="Hundley H."/>
            <person name="Na H."/>
            <person name="Kuo A."/>
            <person name="Barry K."/>
            <person name="Lipzen A."/>
            <person name="Henrissat B."/>
            <person name="Riley R."/>
            <person name="Ahrendt S."/>
            <person name="Nagy L.G."/>
            <person name="Grigoriev I.V."/>
            <person name="Martin F."/>
            <person name="Rosso M.N."/>
        </authorList>
    </citation>
    <scope>NUCLEOTIDE SEQUENCE</scope>
    <source>
        <strain evidence="1">CBS 384.51</strain>
    </source>
</reference>
<name>A0ACB8TMT3_9APHY</name>
<sequence length="201" mass="22341">MSRKRERRAEEEGQRKRDRAEGGREEKSESSRSIFMGYPEPIWSNLLLPPSRVAQAVSASPLARPRHPSAHQSALTPGSLGTLPGVPHSLELNRVNFTPLPTEPRTPIILPLGKVKLDVLSIGRIGLEEHSPDELFSVLGLFSTLGILRVSYLATPRNVSTPAELTRLLERLQIHQFSLKGHSLMMPTPSRTMPYIFSTIP</sequence>
<protein>
    <submittedName>
        <fullName evidence="1">Uncharacterized protein</fullName>
    </submittedName>
</protein>
<accession>A0ACB8TMT3</accession>
<comment type="caution">
    <text evidence="1">The sequence shown here is derived from an EMBL/GenBank/DDBJ whole genome shotgun (WGS) entry which is preliminary data.</text>
</comment>
<gene>
    <name evidence="1" type="ORF">BDY19DRAFT_1061015</name>
</gene>
<dbReference type="EMBL" id="MU274974">
    <property type="protein sequence ID" value="KAI0083304.1"/>
    <property type="molecule type" value="Genomic_DNA"/>
</dbReference>
<proteinExistence type="predicted"/>
<keyword evidence="2" id="KW-1185">Reference proteome</keyword>
<evidence type="ECO:0000313" key="1">
    <source>
        <dbReference type="EMBL" id="KAI0083304.1"/>
    </source>
</evidence>
<dbReference type="Proteomes" id="UP001055072">
    <property type="component" value="Unassembled WGS sequence"/>
</dbReference>
<organism evidence="1 2">
    <name type="scientific">Irpex rosettiformis</name>
    <dbReference type="NCBI Taxonomy" id="378272"/>
    <lineage>
        <taxon>Eukaryota</taxon>
        <taxon>Fungi</taxon>
        <taxon>Dikarya</taxon>
        <taxon>Basidiomycota</taxon>
        <taxon>Agaricomycotina</taxon>
        <taxon>Agaricomycetes</taxon>
        <taxon>Polyporales</taxon>
        <taxon>Irpicaceae</taxon>
        <taxon>Irpex</taxon>
    </lineage>
</organism>
<evidence type="ECO:0000313" key="2">
    <source>
        <dbReference type="Proteomes" id="UP001055072"/>
    </source>
</evidence>